<dbReference type="EMBL" id="FQXI01000003">
    <property type="protein sequence ID" value="SHH16658.1"/>
    <property type="molecule type" value="Genomic_DNA"/>
</dbReference>
<dbReference type="FunFam" id="3.40.630.10:FF:000018">
    <property type="entry name" value="Aminoacyl-histidine dipeptidase PepD"/>
    <property type="match status" value="1"/>
</dbReference>
<evidence type="ECO:0000256" key="15">
    <source>
        <dbReference type="ARBA" id="ARBA00076004"/>
    </source>
</evidence>
<dbReference type="Pfam" id="PF07687">
    <property type="entry name" value="M20_dimer"/>
    <property type="match status" value="1"/>
</dbReference>
<evidence type="ECO:0000313" key="19">
    <source>
        <dbReference type="EMBL" id="SHH16658.1"/>
    </source>
</evidence>
<dbReference type="RefSeq" id="WP_073183830.1">
    <property type="nucleotide sequence ID" value="NZ_FQXI01000003.1"/>
</dbReference>
<evidence type="ECO:0000259" key="18">
    <source>
        <dbReference type="Pfam" id="PF07687"/>
    </source>
</evidence>
<keyword evidence="7" id="KW-0482">Metalloprotease</keyword>
<dbReference type="InterPro" id="IPR011650">
    <property type="entry name" value="Peptidase_M20_dimer"/>
</dbReference>
<evidence type="ECO:0000256" key="13">
    <source>
        <dbReference type="ARBA" id="ARBA00071271"/>
    </source>
</evidence>
<proteinExistence type="inferred from homology"/>
<dbReference type="GO" id="GO:0005829">
    <property type="term" value="C:cytosol"/>
    <property type="evidence" value="ECO:0007669"/>
    <property type="project" value="TreeGrafter"/>
</dbReference>
<evidence type="ECO:0000256" key="4">
    <source>
        <dbReference type="ARBA" id="ARBA00022723"/>
    </source>
</evidence>
<comment type="cofactor">
    <cofactor evidence="2">
        <name>Zn(2+)</name>
        <dbReference type="ChEBI" id="CHEBI:29105"/>
    </cofactor>
</comment>
<keyword evidence="8" id="KW-0170">Cobalt</keyword>
<evidence type="ECO:0000256" key="14">
    <source>
        <dbReference type="ARBA" id="ARBA00075285"/>
    </source>
</evidence>
<dbReference type="FunFam" id="3.40.630.10:FF:000015">
    <property type="entry name" value="Aminoacyl-histidine dipeptidase PepD"/>
    <property type="match status" value="1"/>
</dbReference>
<dbReference type="GO" id="GO:0070573">
    <property type="term" value="F:metallodipeptidase activity"/>
    <property type="evidence" value="ECO:0007669"/>
    <property type="project" value="TreeGrafter"/>
</dbReference>
<evidence type="ECO:0000256" key="2">
    <source>
        <dbReference type="ARBA" id="ARBA00001947"/>
    </source>
</evidence>
<name>A0A1M5QRT6_9FIRM</name>
<keyword evidence="3" id="KW-0645">Protease</keyword>
<dbReference type="Pfam" id="PF01546">
    <property type="entry name" value="Peptidase_M20"/>
    <property type="match status" value="1"/>
</dbReference>
<evidence type="ECO:0000256" key="17">
    <source>
        <dbReference type="ARBA" id="ARBA00078074"/>
    </source>
</evidence>
<evidence type="ECO:0000256" key="12">
    <source>
        <dbReference type="ARBA" id="ARBA00061423"/>
    </source>
</evidence>
<keyword evidence="4" id="KW-0479">Metal-binding</keyword>
<evidence type="ECO:0000256" key="11">
    <source>
        <dbReference type="ARBA" id="ARBA00044252"/>
    </source>
</evidence>
<evidence type="ECO:0000256" key="7">
    <source>
        <dbReference type="ARBA" id="ARBA00023049"/>
    </source>
</evidence>
<dbReference type="STRING" id="1120995.SAMN02745245_00712"/>
<gene>
    <name evidence="19" type="ORF">SAMN02745245_00712</name>
</gene>
<dbReference type="GO" id="GO:0006508">
    <property type="term" value="P:proteolysis"/>
    <property type="evidence" value="ECO:0007669"/>
    <property type="project" value="UniProtKB-KW"/>
</dbReference>
<dbReference type="Gene3D" id="3.40.630.10">
    <property type="entry name" value="Zn peptidases"/>
    <property type="match status" value="2"/>
</dbReference>
<dbReference type="NCBIfam" id="TIGR01893">
    <property type="entry name" value="aa-his-dipept"/>
    <property type="match status" value="1"/>
</dbReference>
<dbReference type="PANTHER" id="PTHR43501:SF1">
    <property type="entry name" value="CYTOSOL NON-SPECIFIC DIPEPTIDASE"/>
    <property type="match status" value="1"/>
</dbReference>
<dbReference type="InterPro" id="IPR002933">
    <property type="entry name" value="Peptidase_M20"/>
</dbReference>
<dbReference type="PANTHER" id="PTHR43501">
    <property type="entry name" value="CYTOSOL NON-SPECIFIC DIPEPTIDASE"/>
    <property type="match status" value="1"/>
</dbReference>
<dbReference type="InterPro" id="IPR001160">
    <property type="entry name" value="Peptidase_M20C"/>
</dbReference>
<protein>
    <recommendedName>
        <fullName evidence="13">Cytosol non-specific dipeptidase</fullName>
        <ecNumber evidence="10">3.4.13.18</ecNumber>
    </recommendedName>
    <alternativeName>
        <fullName evidence="16">Aminoacyl-histidine dipeptidase</fullName>
    </alternativeName>
    <alternativeName>
        <fullName evidence="15">Beta-alanyl-histidine dipeptidase</fullName>
    </alternativeName>
    <alternativeName>
        <fullName evidence="14">Carnosinase</fullName>
    </alternativeName>
    <alternativeName>
        <fullName evidence="11">Peptidase D</fullName>
    </alternativeName>
    <alternativeName>
        <fullName evidence="17">Xaa-His dipeptidase</fullName>
    </alternativeName>
</protein>
<evidence type="ECO:0000256" key="16">
    <source>
        <dbReference type="ARBA" id="ARBA00077688"/>
    </source>
</evidence>
<dbReference type="SUPFAM" id="SSF53187">
    <property type="entry name" value="Zn-dependent exopeptidases"/>
    <property type="match status" value="1"/>
</dbReference>
<dbReference type="OrthoDB" id="9773892at2"/>
<keyword evidence="5" id="KW-0378">Hydrolase</keyword>
<evidence type="ECO:0000256" key="5">
    <source>
        <dbReference type="ARBA" id="ARBA00022801"/>
    </source>
</evidence>
<dbReference type="CDD" id="cd03890">
    <property type="entry name" value="M20_pepD"/>
    <property type="match status" value="1"/>
</dbReference>
<dbReference type="GO" id="GO:0046872">
    <property type="term" value="F:metal ion binding"/>
    <property type="evidence" value="ECO:0007669"/>
    <property type="project" value="UniProtKB-KW"/>
</dbReference>
<evidence type="ECO:0000256" key="8">
    <source>
        <dbReference type="ARBA" id="ARBA00023285"/>
    </source>
</evidence>
<dbReference type="AlphaFoldDB" id="A0A1M5QRT6"/>
<feature type="domain" description="Peptidase M20 dimerisation" evidence="18">
    <location>
        <begin position="203"/>
        <end position="286"/>
    </location>
</feature>
<reference evidence="19 20" key="1">
    <citation type="submission" date="2016-11" db="EMBL/GenBank/DDBJ databases">
        <authorList>
            <person name="Jaros S."/>
            <person name="Januszkiewicz K."/>
            <person name="Wedrychowicz H."/>
        </authorList>
    </citation>
    <scope>NUCLEOTIDE SEQUENCE [LARGE SCALE GENOMIC DNA]</scope>
    <source>
        <strain evidence="19 20">DSM 21120</strain>
    </source>
</reference>
<accession>A0A1M5QRT6</accession>
<comment type="catalytic activity">
    <reaction evidence="9">
        <text>Hydrolysis of dipeptides, preferentially hydrophobic dipeptides including prolyl amino acids.</text>
        <dbReference type="EC" id="3.4.13.18"/>
    </reaction>
</comment>
<keyword evidence="6" id="KW-0862">Zinc</keyword>
<comment type="similarity">
    <text evidence="12">Belongs to the peptidase M20C family.</text>
</comment>
<evidence type="ECO:0000256" key="9">
    <source>
        <dbReference type="ARBA" id="ARBA00036421"/>
    </source>
</evidence>
<evidence type="ECO:0000313" key="20">
    <source>
        <dbReference type="Proteomes" id="UP000184032"/>
    </source>
</evidence>
<dbReference type="EC" id="3.4.13.18" evidence="10"/>
<keyword evidence="20" id="KW-1185">Reference proteome</keyword>
<organism evidence="19 20">
    <name type="scientific">Anaerosphaera aminiphila DSM 21120</name>
    <dbReference type="NCBI Taxonomy" id="1120995"/>
    <lineage>
        <taxon>Bacteria</taxon>
        <taxon>Bacillati</taxon>
        <taxon>Bacillota</taxon>
        <taxon>Tissierellia</taxon>
        <taxon>Tissierellales</taxon>
        <taxon>Peptoniphilaceae</taxon>
        <taxon>Anaerosphaera</taxon>
    </lineage>
</organism>
<comment type="cofactor">
    <cofactor evidence="1">
        <name>Co(2+)</name>
        <dbReference type="ChEBI" id="CHEBI:48828"/>
    </cofactor>
</comment>
<evidence type="ECO:0000256" key="3">
    <source>
        <dbReference type="ARBA" id="ARBA00022670"/>
    </source>
</evidence>
<evidence type="ECO:0000256" key="10">
    <source>
        <dbReference type="ARBA" id="ARBA00038976"/>
    </source>
</evidence>
<dbReference type="Proteomes" id="UP000184032">
    <property type="component" value="Unassembled WGS sequence"/>
</dbReference>
<evidence type="ECO:0000256" key="1">
    <source>
        <dbReference type="ARBA" id="ARBA00001941"/>
    </source>
</evidence>
<sequence length="476" mass="53234">MSLNIAPKEVFNWFYELNQIPRESGNEKEASDYLVKFAKDRNLEVVQDEEYNVIIKKDATEGYENSDTVIIQGHMDMVCVKTEDSKHNFETDPIEMVVDGEYLRANNTTLGADDGIAVAYAMAILDSDELPHPALEVLITTNEETGMDGAAAIKKGMLTGQKLLNIDSEEEGIFLVSCAGGATAEVSFEIEREDFVGESLEISVKGLLGGHSGQEIIRQRANANKLIGRILNEIKKSVDIRIIEVSGGIKHNAIPSNAVAKVVVKDKNKTREIVEEFSKLLKAEYRVEDPNLVVEIKDTEYLKPYTKKLTADFIDYSVIIGDGVISMSKDIDGLVETSLNNAVIEDLGNILKYTTSVRSSSSSELEYILNMLEISANRCCGKFEITNSYPAWQFEEKSELREKSLKTYRDLFGEDATYDAVHAGLECGLLKKVLPDCDMISYGPNMYDVHSPKERVEIKSVEKMWDFTKKLLENLK</sequence>
<dbReference type="PIRSF" id="PIRSF016599">
    <property type="entry name" value="Xaa-His_dipept"/>
    <property type="match status" value="1"/>
</dbReference>
<evidence type="ECO:0000256" key="6">
    <source>
        <dbReference type="ARBA" id="ARBA00022833"/>
    </source>
</evidence>
<dbReference type="PRINTS" id="PR00934">
    <property type="entry name" value="XHISDIPTASE"/>
</dbReference>